<dbReference type="PROSITE" id="PS00019">
    <property type="entry name" value="ACTININ_1"/>
    <property type="match status" value="1"/>
</dbReference>
<dbReference type="FunFam" id="1.20.58.60:FF:000307">
    <property type="entry name" value="Spectrin beta, non-erythrocytic 5"/>
    <property type="match status" value="1"/>
</dbReference>
<dbReference type="GO" id="GO:0030507">
    <property type="term" value="F:spectrin binding"/>
    <property type="evidence" value="ECO:0007669"/>
    <property type="project" value="Ensembl"/>
</dbReference>
<dbReference type="InterPro" id="IPR036872">
    <property type="entry name" value="CH_dom_sf"/>
</dbReference>
<dbReference type="InterPro" id="IPR002017">
    <property type="entry name" value="Spectrin_repeat"/>
</dbReference>
<dbReference type="PANTHER" id="PTHR11915">
    <property type="entry name" value="SPECTRIN/FILAMIN RELATED CYTOSKELETAL PROTEIN"/>
    <property type="match status" value="1"/>
</dbReference>
<dbReference type="Reactome" id="R-SSC-5673001">
    <property type="pathway name" value="RAF/MAP kinase cascade"/>
</dbReference>
<evidence type="ECO:0000256" key="1">
    <source>
        <dbReference type="ARBA" id="ARBA00004245"/>
    </source>
</evidence>
<dbReference type="Ensembl" id="ENSSSCT00000106021.1">
    <property type="protein sequence ID" value="ENSSSCP00000076762.1"/>
    <property type="gene ID" value="ENSSSCG00000004736.4"/>
</dbReference>
<feature type="domain" description="Calponin-homology (CH)" evidence="10">
    <location>
        <begin position="326"/>
        <end position="431"/>
    </location>
</feature>
<keyword evidence="7" id="KW-0206">Cytoskeleton</keyword>
<proteinExistence type="inferred from homology"/>
<dbReference type="GO" id="GO:0045179">
    <property type="term" value="C:apical cortex"/>
    <property type="evidence" value="ECO:0007669"/>
    <property type="project" value="Ensembl"/>
</dbReference>
<organism evidence="11 12">
    <name type="scientific">Sus scrofa</name>
    <name type="common">Pig</name>
    <dbReference type="NCBI Taxonomy" id="9823"/>
    <lineage>
        <taxon>Eukaryota</taxon>
        <taxon>Metazoa</taxon>
        <taxon>Chordata</taxon>
        <taxon>Craniata</taxon>
        <taxon>Vertebrata</taxon>
        <taxon>Euteleostomi</taxon>
        <taxon>Mammalia</taxon>
        <taxon>Eutheria</taxon>
        <taxon>Laurasiatheria</taxon>
        <taxon>Artiodactyla</taxon>
        <taxon>Suina</taxon>
        <taxon>Suidae</taxon>
        <taxon>Sus</taxon>
    </lineage>
</organism>
<dbReference type="SUPFAM" id="SSF46966">
    <property type="entry name" value="Spectrin repeat"/>
    <property type="match status" value="23"/>
</dbReference>
<evidence type="ECO:0000256" key="5">
    <source>
        <dbReference type="ARBA" id="ARBA00022737"/>
    </source>
</evidence>
<dbReference type="InterPro" id="IPR001589">
    <property type="entry name" value="Actinin_actin-bd_CS"/>
</dbReference>
<feature type="coiled-coil region" evidence="8">
    <location>
        <begin position="664"/>
        <end position="691"/>
    </location>
</feature>
<reference evidence="11" key="2">
    <citation type="submission" date="2025-08" db="UniProtKB">
        <authorList>
            <consortium name="Ensembl"/>
        </authorList>
    </citation>
    <scope>IDENTIFICATION</scope>
</reference>
<dbReference type="Pfam" id="PF00435">
    <property type="entry name" value="Spectrin"/>
    <property type="match status" value="28"/>
</dbReference>
<dbReference type="Proteomes" id="UP000008227">
    <property type="component" value="Chromosome 1"/>
</dbReference>
<feature type="region of interest" description="Disordered" evidence="9">
    <location>
        <begin position="971"/>
        <end position="1004"/>
    </location>
</feature>
<dbReference type="GO" id="GO:0034452">
    <property type="term" value="F:dynactin binding"/>
    <property type="evidence" value="ECO:0007669"/>
    <property type="project" value="Ensembl"/>
</dbReference>
<reference evidence="11" key="1">
    <citation type="journal article" date="2020" name="Gigascience">
        <title>An improved pig reference genome sequence to enable pig genetics and genomics research.</title>
        <authorList>
            <person name="Warr A."/>
            <person name="Affara N."/>
            <person name="Aken B."/>
            <person name="Beiki H."/>
            <person name="Bickhart D.M."/>
            <person name="Billis K."/>
            <person name="Chow W."/>
            <person name="Eory L."/>
            <person name="Finlayson H.A."/>
            <person name="Flicek P."/>
            <person name="Giron C.G."/>
            <person name="Griffin D.K."/>
            <person name="Hall R."/>
            <person name="Hannum G."/>
            <person name="Hourlier T."/>
            <person name="Howe K."/>
            <person name="Hume D.A."/>
            <person name="Izuogu O."/>
            <person name="Kim K."/>
            <person name="Koren S."/>
            <person name="Liu H."/>
            <person name="Manchanda N."/>
            <person name="Martin F.J."/>
            <person name="Nonneman D.J."/>
            <person name="O'Connor R.E."/>
            <person name="Phillippy A.M."/>
            <person name="Rohrer G.A."/>
            <person name="Rosen B.D."/>
            <person name="Rund L.A."/>
            <person name="Sargent C.A."/>
            <person name="Schook L.B."/>
            <person name="Schroeder S.G."/>
            <person name="Schwartz A.S."/>
            <person name="Skinner B.M."/>
            <person name="Talbot R."/>
            <person name="Tseng E."/>
            <person name="Tuggle C.K."/>
            <person name="Watson M."/>
            <person name="Smith T.P.L."/>
            <person name="Archibald A.L."/>
        </authorList>
    </citation>
    <scope>NUCLEOTIDE SEQUENCE [LARGE SCALE GENOMIC DNA]</scope>
    <source>
        <strain evidence="11">Duroc</strain>
    </source>
</reference>
<keyword evidence="5" id="KW-0677">Repeat</keyword>
<dbReference type="Reactome" id="R-SSC-375165">
    <property type="pathway name" value="NCAM signaling for neurite out-growth"/>
</dbReference>
<keyword evidence="3" id="KW-0117">Actin capping</keyword>
<comment type="similarity">
    <text evidence="2">Belongs to the spectrin family.</text>
</comment>
<dbReference type="GO" id="GO:0045505">
    <property type="term" value="F:dynein intermediate chain binding"/>
    <property type="evidence" value="ECO:0007669"/>
    <property type="project" value="Ensembl"/>
</dbReference>
<evidence type="ECO:0000256" key="9">
    <source>
        <dbReference type="SAM" id="MobiDB-lite"/>
    </source>
</evidence>
<gene>
    <name evidence="11" type="primary">SPTBN5</name>
</gene>
<dbReference type="GO" id="GO:0019894">
    <property type="term" value="F:kinesin binding"/>
    <property type="evidence" value="ECO:0007669"/>
    <property type="project" value="Ensembl"/>
</dbReference>
<dbReference type="CDD" id="cd00176">
    <property type="entry name" value="SPEC"/>
    <property type="match status" value="15"/>
</dbReference>
<dbReference type="GO" id="GO:0007030">
    <property type="term" value="P:Golgi organization"/>
    <property type="evidence" value="ECO:0007669"/>
    <property type="project" value="Ensembl"/>
</dbReference>
<feature type="coiled-coil region" evidence="8">
    <location>
        <begin position="2064"/>
        <end position="2091"/>
    </location>
</feature>
<dbReference type="GO" id="GO:0042802">
    <property type="term" value="F:identical protein binding"/>
    <property type="evidence" value="ECO:0007669"/>
    <property type="project" value="Ensembl"/>
</dbReference>
<dbReference type="FunFam" id="1.20.58.60:FF:000135">
    <property type="entry name" value="Spectrin beta chain, non-erythrocytic"/>
    <property type="match status" value="1"/>
</dbReference>
<feature type="coiled-coil region" evidence="8">
    <location>
        <begin position="2940"/>
        <end position="2967"/>
    </location>
</feature>
<feature type="compositionally biased region" description="Gly residues" evidence="9">
    <location>
        <begin position="3683"/>
        <end position="3692"/>
    </location>
</feature>
<dbReference type="SMART" id="SM00150">
    <property type="entry name" value="SPEC"/>
    <property type="match status" value="29"/>
</dbReference>
<dbReference type="GO" id="GO:0005886">
    <property type="term" value="C:plasma membrane"/>
    <property type="evidence" value="ECO:0000318"/>
    <property type="project" value="GO_Central"/>
</dbReference>
<feature type="compositionally biased region" description="Basic and acidic residues" evidence="9">
    <location>
        <begin position="987"/>
        <end position="997"/>
    </location>
</feature>
<keyword evidence="6" id="KW-0009">Actin-binding</keyword>
<dbReference type="GO" id="GO:0030864">
    <property type="term" value="C:cortical actin cytoskeleton"/>
    <property type="evidence" value="ECO:0000318"/>
    <property type="project" value="GO_Central"/>
</dbReference>
<evidence type="ECO:0000256" key="3">
    <source>
        <dbReference type="ARBA" id="ARBA00022467"/>
    </source>
</evidence>
<dbReference type="PROSITE" id="PS50021">
    <property type="entry name" value="CH"/>
    <property type="match status" value="2"/>
</dbReference>
<dbReference type="GO" id="GO:0005875">
    <property type="term" value="C:microtubule associated complex"/>
    <property type="evidence" value="ECO:0007669"/>
    <property type="project" value="Ensembl"/>
</dbReference>
<dbReference type="Reactome" id="R-SSC-6807878">
    <property type="pathway name" value="COPI-mediated anterograde transport"/>
</dbReference>
<evidence type="ECO:0000313" key="12">
    <source>
        <dbReference type="Proteomes" id="UP000008227"/>
    </source>
</evidence>
<dbReference type="GO" id="GO:0097381">
    <property type="term" value="C:photoreceptor disc membrane"/>
    <property type="evidence" value="ECO:0007669"/>
    <property type="project" value="Ensembl"/>
</dbReference>
<evidence type="ECO:0000256" key="4">
    <source>
        <dbReference type="ARBA" id="ARBA00022490"/>
    </source>
</evidence>
<dbReference type="FunFam" id="1.10.418.10:FF:000043">
    <property type="entry name" value="Spectrin beta chain, non-erythrocytic"/>
    <property type="match status" value="1"/>
</dbReference>
<dbReference type="GO" id="GO:0051015">
    <property type="term" value="F:actin filament binding"/>
    <property type="evidence" value="ECO:0000318"/>
    <property type="project" value="GO_Central"/>
</dbReference>
<feature type="coiled-coil region" evidence="8">
    <location>
        <begin position="3107"/>
        <end position="3173"/>
    </location>
</feature>
<keyword evidence="8" id="KW-0175">Coiled coil</keyword>
<dbReference type="GeneTree" id="ENSGT00940000161549"/>
<dbReference type="FunFam" id="1.20.58.60:FF:000282">
    <property type="entry name" value="Spectrin beta, non-erythrocytic 5"/>
    <property type="match status" value="1"/>
</dbReference>
<evidence type="ECO:0000256" key="7">
    <source>
        <dbReference type="ARBA" id="ARBA00023212"/>
    </source>
</evidence>
<dbReference type="FunCoup" id="A0A8W4FBX1">
    <property type="interactions" value="156"/>
</dbReference>
<dbReference type="SUPFAM" id="SSF47576">
    <property type="entry name" value="Calponin-homology domain, CH-domain"/>
    <property type="match status" value="1"/>
</dbReference>
<dbReference type="FunFam" id="1.20.58.60:FF:000011">
    <property type="entry name" value="Spectrin beta chain"/>
    <property type="match status" value="1"/>
</dbReference>
<sequence>MRGPRCRELTPLPAPADAHRQVLWGCRRASPAWEVGAETLTRELCPAAPCTQVAAPPRCSHQEPTGGHPMSLCIWGAGPPPDTGGICRGGTMKEETLEHGSGAFLSRPLPVRHALRQVGGQCRLCAVTLVRWLKRRAMAQPQFQPRPLLVSLPPRPAPAVCRLHPPVGSPPRAGPAHHQGPPPTMDSAYEMGHVRKLQARHMQMQEKTFTKWINNIFQHGRVGIKIQNLYTELADGTHLLRLLELISGEALPPPNRGRMRVHFLENSSRALAFLRAKVPIPLIGPENIVDGDQTLILGLIWVIILRFQISHISLDGEEFGVSAALLSAKEALLVWCQRKTAAYANVNITDFSRSWSDGLGFSALIHAHRPDLLDYGSLRPDRPLHNLRCAFHVAEQELGIAQLLDPEDVAVLQPDERSIMTYVSLCYHHFSRLHQGQTVQRRLAKILLQLQETEALQTQYEQLVADLLGWIAEKRVQLDARDFPDSLPAMRQLLVAFASFRIQEKPPWLQQRGATEALLFRLQTALRAQNRRPFLPHEGLGPSELSQRWAGLERAEASRSQALQQRLLQLERLETLARRFQRKAALRESFLTDVERVLDRAAASPASPATVEAATQRLGMLEASILPQEGRFQTLAEIADILQQEHYHGWVDVACRQEEITCRWEQLLQRLQGQREQIADLQAVLSLLQEVETASHQLNELQVLASSTACGQQLAEVVELLQKHDLLEAQITAHGAHVSHLAHQATQLDSSPNTSVEVLQAKAKALIQLHQSLVSLARRALLEQTLHQAELLHSCEEEEAWLRERRQLVENEAPGQDLSQISAALQKHKVLEAELRHHQAVCTDLVRRGRNLGPVHGPPTWPDPQERAEAVRDAWQRLWAHMMGRGAQLQAALFVQQYFADVAEAASWLREQRSALESASLGEDQVAAEALLLRHLRLEHAVRAFGAELQQLDEQARAATARASLLVRGDSSWAGSQTHMPPTPNKEPTEDWSRIDGDVTGSPQDGTQNLALSGSQHPCPQVQMSFVYRGMRPRPHVGTLIEHHNFILCGFQRHLKTEGKKSRRDRLGLSMKKNTKLPEILSLPFHRRTQLEEAVALFSFYGLCRELQSWLADQTALFQTLQPQADNLEVMQLKYENFLTALAVGRGLWAEVSSSAEQLKQRCPGLSPKIQRQQEELSQKWEQLEALKKEKETRLASTTHMCSFLQECGSARVQMQDMVLQLEALELGHLEDSHHILQVAQQKMPALERSVHYLQRAASKVEELGPAESQFLQGEVAMLQGLLEQVQQQVAQQAQAQAKVRTRQHFLQESRRLLLWADGVRARLNSKEEAVNVASAQRLLGEHQDLLKEIQLQQERLQQLAAQGLPMAALDSPDSREVASALRLLDQQGQELKAAWEQRQQQLQEGLELQKFGREVGGFTAICASHESFLQLDSLGEDLREAQSLLQRHQEFGQFLNALGHQAEDLQARGEKLAQSQPPAAHKVRELLQSIQAQWTRVQERSEQRRRRLLASLQLQEWKQDVAGVMLWMEEKRLMVADEPSQEPGNILREFRRHKAAERELLATQGHVEGLQQVGRELLRSRPHAQEDVQAMLRGLSSKWEGLNRRMAERGKQLQQARWQDQLLGLLQDIKRKMEQLEGALQSAEMGQDLGSSRGLQKQHRQLEAESQALASKLAALVSQAHQVVSSQTIAEQIQKHLQRLGSLQGRLATRRLQLQASVELYQFHHLSNVELTWVAEHMPSASSCSPKSLHGAHSLLRKHKELQAEVKAHRGQMQRVLGSGWNLAASRHPEAQHITEQCQKLEGRWAELEQACEARAQGLQQAATLQQYFLDASVLEDWVEEKWQLMSSQDYGRDEAATIRLIKKHQALQQELACYWSSMQELDQRTQTLTGPEGPAQLGRVQERLRERLQALQDNRELEGTLKLHEFMREAEALQGWLSSQKEEARGGESLGEDYEHVLSVRTKFARFQHQVERGGQQVATCQQLAESLLEHGHSAAPKARQRQQDLQAAWSELWELTQARSRLLQDAEVTLKVHRDLSEALIQVQEKASSLPCDVAQDLRGLEAQLRRQEGLERELVGTERQLRELLETGGTMQKLGPRPQALAVQQRQQALEQAWEALKLHVEQRRTHLEQAQLLAHFHTAVWDYTSWVASVWPELQDGESSQEPHNSLLKLSAHQQLQAELQAREELHQHATQLGQQVLLASGTSVKEVQEELRALQDRREQVFQAWEQKQERLLAVHREQLFLRKCGRLDKMLTAWEVFLKTSTLGSSVEEVELLIRKHETFQKVLTSQDEKVAALCEQAKMFTGPRAQGLLHVVLERRARVKELAEDWGCALHTSLLITAFTRAAIQVEDWIQERLQQLKEPVPPGDLKDKLRHLQKHQAFEAEVQAHEEVIISVAKEGEALLAQSHPRVGEVSQRLQALQEHWEKLRQAVALRSQDLVDRRNFLEFLQRVDIAEAWIQEMEVMVNISDLGHDLEHCLQLRRQLRQLPGDTVDDAHIRSISDLPVKLKNRDSEQVETICQRQHQLNNRWNRFHGSLLRYQQQLEGALERHTLSQKLDDIIERIGEKAALLQALNCRQDPESLQRLMWKHKALEQEIGLIQAQVELLECEVSRFCQRSPEAASSLTCKQQEMMDSWWQLRSGAQKWKESLDALHQAQKLQAVLQELLAWARSLRAEMNVRSTPGSLEEVRLRLEEHQESKAELDSHKDSISLARSTGQRLLATGHPSTPDIRQALAGLDQELNSLERAWHEHQLQLHQALELQVGSRKADSLGWGGGPMDRIASQDSLADVETLLWKHKVHEQDLEAQTEKITSLEATARRLHQGGHPKAQGALDRCQAMLLRKAALLERARTRRHQLEELRQLRAFLQDSYEVASWLREKSLMVLEEGWQDPVELQAQLRKQHNLQAELDTSVHHQQRLQTEGQRLLREGHPASETIQERLQELSKLWEELQANCQRKAANLQEASEVRLCRPQRRLDTELDSWLGPVEVRLRAPIGSADQLGLDELLGSQGELEAAVDRQARRAQTLLGQAQASVREGPCLAQAMEEQAQRLLQSSAPQGLPCPLMALEARSLLLQFLRDADEEMAWVQEKLPLVASRDCSQSLSALRHLQEKHQNLESEMSIHEALTRAVVGTGRKLVQAGHFAAGDVAARVQQLEDAMGRLQAEASQRRRWLQQAQEAQQFLTELLEAESWLEERGCVLNTEDVGQSAEATWAFLRQLEATRRDLNGFSVRIERLQQTAVLLESRRNPESPKVLAQMHSVRKTHSGLLQRAESRGQGLREQMQLHQLEREVLLLDTWLASRVATAESQDYGQDLEAVKVLEEKFDAFRKEVHSLGQAKVQALRERAASLERAAPRFSPQIQPQRSRIEAAWERLDGAVKVRTQNLTAAREVRGFEQVAAELQGWMQEKAALLARDAYGCSLSSVQTLQQRHRCLERELAAMEKEMAHVQTEACRLGQLYPVSQEGLAKQLAEVQEAWATLNVKVQERAQQLEQAAQVVSCPCFLSLPHRAWAQEKQVLVCSEELAGDVPGAERLLEQHEALGQEIKDHCLQAQNAQQEGQQLVNNSHFMSLEVTECLQELEVRLQALKEAWALRQEHCEESWCLQKLRQGLDQAEAWLASREGLLLDPNCGHSVSDVELLLRRHQDLEKLLAVQEEKFTQLQRKAGVSGGWGEGALWDGGSGPGHSLSRGLPRH</sequence>
<dbReference type="GO" id="GO:0032391">
    <property type="term" value="C:photoreceptor connecting cilium"/>
    <property type="evidence" value="ECO:0007669"/>
    <property type="project" value="Ensembl"/>
</dbReference>
<feature type="coiled-coil region" evidence="8">
    <location>
        <begin position="1620"/>
        <end position="1680"/>
    </location>
</feature>
<keyword evidence="12" id="KW-1185">Reference proteome</keyword>
<dbReference type="GO" id="GO:0032029">
    <property type="term" value="F:myosin tail binding"/>
    <property type="evidence" value="ECO:0007669"/>
    <property type="project" value="Ensembl"/>
</dbReference>
<dbReference type="FunFam" id="1.10.418.10:FF:000001">
    <property type="entry name" value="Actinin alpha 1"/>
    <property type="match status" value="1"/>
</dbReference>
<dbReference type="GO" id="GO:0002046">
    <property type="term" value="F:opsin binding"/>
    <property type="evidence" value="ECO:0007669"/>
    <property type="project" value="Ensembl"/>
</dbReference>
<dbReference type="PROSITE" id="PS00020">
    <property type="entry name" value="ACTININ_2"/>
    <property type="match status" value="1"/>
</dbReference>
<dbReference type="Pfam" id="PF00307">
    <property type="entry name" value="CH"/>
    <property type="match status" value="2"/>
</dbReference>
<feature type="domain" description="Calponin-homology (CH)" evidence="10">
    <location>
        <begin position="203"/>
        <end position="308"/>
    </location>
</feature>
<dbReference type="Gene3D" id="1.20.58.60">
    <property type="match status" value="21"/>
</dbReference>
<feature type="coiled-coil region" evidence="8">
    <location>
        <begin position="1753"/>
        <end position="1812"/>
    </location>
</feature>
<reference evidence="11" key="3">
    <citation type="submission" date="2025-09" db="UniProtKB">
        <authorList>
            <consortium name="Ensembl"/>
        </authorList>
    </citation>
    <scope>IDENTIFICATION</scope>
</reference>
<dbReference type="CDD" id="cd21247">
    <property type="entry name" value="CH_SPTBN5_rpt1"/>
    <property type="match status" value="1"/>
</dbReference>
<comment type="subcellular location">
    <subcellularLocation>
        <location evidence="1">Cytoplasm</location>
        <location evidence="1">Cytoskeleton</location>
    </subcellularLocation>
</comment>
<feature type="coiled-coil region" evidence="8">
    <location>
        <begin position="3646"/>
        <end position="3673"/>
    </location>
</feature>
<evidence type="ECO:0000256" key="6">
    <source>
        <dbReference type="ARBA" id="ARBA00023203"/>
    </source>
</evidence>
<dbReference type="Gene3D" id="1.10.418.10">
    <property type="entry name" value="Calponin-like domain"/>
    <property type="match status" value="2"/>
</dbReference>
<dbReference type="FunFam" id="1.20.58.60:FF:000259">
    <property type="entry name" value="Spectrin beta, non-erythrocytic 5"/>
    <property type="match status" value="1"/>
</dbReference>
<dbReference type="GO" id="GO:0051693">
    <property type="term" value="P:actin filament capping"/>
    <property type="evidence" value="ECO:0007669"/>
    <property type="project" value="UniProtKB-KW"/>
</dbReference>
<dbReference type="GO" id="GO:0042995">
    <property type="term" value="C:cell projection"/>
    <property type="evidence" value="ECO:0000318"/>
    <property type="project" value="GO_Central"/>
</dbReference>
<dbReference type="FunFam" id="1.20.58.60:FF:000280">
    <property type="entry name" value="Spectrin beta, non-erythrocytic 5"/>
    <property type="match status" value="1"/>
</dbReference>
<dbReference type="InterPro" id="IPR001715">
    <property type="entry name" value="CH_dom"/>
</dbReference>
<evidence type="ECO:0000256" key="2">
    <source>
        <dbReference type="ARBA" id="ARBA00006826"/>
    </source>
</evidence>
<feature type="region of interest" description="Disordered" evidence="9">
    <location>
        <begin position="3683"/>
        <end position="3703"/>
    </location>
</feature>
<dbReference type="InterPro" id="IPR018159">
    <property type="entry name" value="Spectrin/alpha-actinin"/>
</dbReference>
<dbReference type="GO" id="GO:0030054">
    <property type="term" value="C:cell junction"/>
    <property type="evidence" value="ECO:0000318"/>
    <property type="project" value="GO_Central"/>
</dbReference>
<feature type="coiled-coil region" evidence="8">
    <location>
        <begin position="1333"/>
        <end position="1363"/>
    </location>
</feature>
<name>A0A8W4FBX1_PIG</name>
<evidence type="ECO:0000256" key="8">
    <source>
        <dbReference type="SAM" id="Coils"/>
    </source>
</evidence>
<keyword evidence="4" id="KW-0963">Cytoplasm</keyword>
<protein>
    <submittedName>
        <fullName evidence="11">Spectrin beta, non-erythrocytic 5</fullName>
    </submittedName>
</protein>
<accession>A0A8W4FBX1</accession>
<dbReference type="GO" id="GO:0007041">
    <property type="term" value="P:lysosomal transport"/>
    <property type="evidence" value="ECO:0007669"/>
    <property type="project" value="Ensembl"/>
</dbReference>
<evidence type="ECO:0000313" key="11">
    <source>
        <dbReference type="Ensembl" id="ENSSSCP00000076762.1"/>
    </source>
</evidence>
<evidence type="ECO:0000259" key="10">
    <source>
        <dbReference type="PROSITE" id="PS50021"/>
    </source>
</evidence>
<dbReference type="GO" id="GO:0030036">
    <property type="term" value="P:actin cytoskeleton organization"/>
    <property type="evidence" value="ECO:0000318"/>
    <property type="project" value="GO_Central"/>
</dbReference>
<dbReference type="SMART" id="SM00033">
    <property type="entry name" value="CH"/>
    <property type="match status" value="2"/>
</dbReference>
<feature type="coiled-coil region" evidence="8">
    <location>
        <begin position="3433"/>
        <end position="3460"/>
    </location>
</feature>